<dbReference type="OrthoDB" id="3238794at2759"/>
<dbReference type="InterPro" id="IPR001303">
    <property type="entry name" value="Aldolase_II/adducin_N"/>
</dbReference>
<gene>
    <name evidence="3" type="ORF">HMN09_00839500</name>
</gene>
<sequence length="284" mass="31605">MSSASAKNDELFQSKALRGEMASPPSFETKEEEREWVKFRLAQAFRIFGNHGYTEGPAGHITVRDPILPDNFWVNPMGLHFKLIQPDDLLLVDHAGTVNEQLSLGRRNRILNRAAFVIHSKIHTARPDVLCAAHTHSMYGKAFSALGKPLDMLTQDSTAFYEDHVLYDQFNGMVVEDDEGDAIAAAMGTKKAAILQNHGLLVATSSIEATVHFYMALERCCQAQLLADAAAQHDASGPMTKKIRVEEARETGRVMGAQRAGWFAGSMEFELLEHQEGVRYKFKN</sequence>
<evidence type="ECO:0000256" key="1">
    <source>
        <dbReference type="SAM" id="MobiDB-lite"/>
    </source>
</evidence>
<evidence type="ECO:0000259" key="2">
    <source>
        <dbReference type="SMART" id="SM01007"/>
    </source>
</evidence>
<dbReference type="EMBL" id="JACAZE010000011">
    <property type="protein sequence ID" value="KAF7304375.1"/>
    <property type="molecule type" value="Genomic_DNA"/>
</dbReference>
<dbReference type="AlphaFoldDB" id="A0A8H6SUW9"/>
<dbReference type="Gene3D" id="3.40.225.10">
    <property type="entry name" value="Class II aldolase/adducin N-terminal domain"/>
    <property type="match status" value="1"/>
</dbReference>
<accession>A0A8H6SUW9</accession>
<dbReference type="GO" id="GO:0005856">
    <property type="term" value="C:cytoskeleton"/>
    <property type="evidence" value="ECO:0007669"/>
    <property type="project" value="TreeGrafter"/>
</dbReference>
<dbReference type="PANTHER" id="PTHR10672:SF41">
    <property type="entry name" value="CLASS II ALDOLASE_ADDUCIN DOMAIN PROTEIN (AFU_ORTHOLOGUE AFUA_3G01330)"/>
    <property type="match status" value="1"/>
</dbReference>
<dbReference type="SMART" id="SM01007">
    <property type="entry name" value="Aldolase_II"/>
    <property type="match status" value="1"/>
</dbReference>
<feature type="domain" description="Class II aldolase/adducin N-terminal" evidence="2">
    <location>
        <begin position="39"/>
        <end position="225"/>
    </location>
</feature>
<organism evidence="3 4">
    <name type="scientific">Mycena chlorophos</name>
    <name type="common">Agaric fungus</name>
    <name type="synonym">Agaricus chlorophos</name>
    <dbReference type="NCBI Taxonomy" id="658473"/>
    <lineage>
        <taxon>Eukaryota</taxon>
        <taxon>Fungi</taxon>
        <taxon>Dikarya</taxon>
        <taxon>Basidiomycota</taxon>
        <taxon>Agaricomycotina</taxon>
        <taxon>Agaricomycetes</taxon>
        <taxon>Agaricomycetidae</taxon>
        <taxon>Agaricales</taxon>
        <taxon>Marasmiineae</taxon>
        <taxon>Mycenaceae</taxon>
        <taxon>Mycena</taxon>
    </lineage>
</organism>
<reference evidence="3" key="1">
    <citation type="submission" date="2020-05" db="EMBL/GenBank/DDBJ databases">
        <title>Mycena genomes resolve the evolution of fungal bioluminescence.</title>
        <authorList>
            <person name="Tsai I.J."/>
        </authorList>
    </citation>
    <scope>NUCLEOTIDE SEQUENCE</scope>
    <source>
        <strain evidence="3">110903Hualien_Pintung</strain>
    </source>
</reference>
<dbReference type="Pfam" id="PF00596">
    <property type="entry name" value="Aldolase_II"/>
    <property type="match status" value="1"/>
</dbReference>
<comment type="caution">
    <text evidence="3">The sequence shown here is derived from an EMBL/GenBank/DDBJ whole genome shotgun (WGS) entry which is preliminary data.</text>
</comment>
<name>A0A8H6SUW9_MYCCL</name>
<dbReference type="FunFam" id="3.40.225.10:FF:000009">
    <property type="entry name" value="Class II aldolase/adducin N-terminal"/>
    <property type="match status" value="1"/>
</dbReference>
<dbReference type="GO" id="GO:0051015">
    <property type="term" value="F:actin filament binding"/>
    <property type="evidence" value="ECO:0007669"/>
    <property type="project" value="TreeGrafter"/>
</dbReference>
<dbReference type="PANTHER" id="PTHR10672">
    <property type="entry name" value="ADDUCIN"/>
    <property type="match status" value="1"/>
</dbReference>
<dbReference type="InterPro" id="IPR051017">
    <property type="entry name" value="Aldolase-II_Adducin_sf"/>
</dbReference>
<proteinExistence type="predicted"/>
<dbReference type="SUPFAM" id="SSF53639">
    <property type="entry name" value="AraD/HMP-PK domain-like"/>
    <property type="match status" value="1"/>
</dbReference>
<dbReference type="InterPro" id="IPR036409">
    <property type="entry name" value="Aldolase_II/adducin_N_sf"/>
</dbReference>
<protein>
    <submittedName>
        <fullName evidence="3">Aldolase-II domain-containing protein</fullName>
    </submittedName>
</protein>
<dbReference type="NCBIfam" id="NF004855">
    <property type="entry name" value="PRK06208.1"/>
    <property type="match status" value="1"/>
</dbReference>
<dbReference type="Proteomes" id="UP000613580">
    <property type="component" value="Unassembled WGS sequence"/>
</dbReference>
<keyword evidence="4" id="KW-1185">Reference proteome</keyword>
<feature type="region of interest" description="Disordered" evidence="1">
    <location>
        <begin position="1"/>
        <end position="29"/>
    </location>
</feature>
<evidence type="ECO:0000313" key="3">
    <source>
        <dbReference type="EMBL" id="KAF7304375.1"/>
    </source>
</evidence>
<evidence type="ECO:0000313" key="4">
    <source>
        <dbReference type="Proteomes" id="UP000613580"/>
    </source>
</evidence>